<dbReference type="Pfam" id="PF04397">
    <property type="entry name" value="LytTR"/>
    <property type="match status" value="1"/>
</dbReference>
<evidence type="ECO:0000259" key="3">
    <source>
        <dbReference type="PROSITE" id="PS50930"/>
    </source>
</evidence>
<evidence type="ECO:0008006" key="6">
    <source>
        <dbReference type="Google" id="ProtNLM"/>
    </source>
</evidence>
<protein>
    <recommendedName>
        <fullName evidence="6">Stage 0 sporulation protein A homolog</fullName>
    </recommendedName>
</protein>
<dbReference type="PANTHER" id="PTHR37299:SF1">
    <property type="entry name" value="STAGE 0 SPORULATION PROTEIN A HOMOLOG"/>
    <property type="match status" value="1"/>
</dbReference>
<dbReference type="EMBL" id="CP147244">
    <property type="protein sequence ID" value="WYK00602.1"/>
    <property type="molecule type" value="Genomic_DNA"/>
</dbReference>
<evidence type="ECO:0000259" key="2">
    <source>
        <dbReference type="PROSITE" id="PS50110"/>
    </source>
</evidence>
<dbReference type="Gene3D" id="3.40.50.2300">
    <property type="match status" value="1"/>
</dbReference>
<dbReference type="InterPro" id="IPR001789">
    <property type="entry name" value="Sig_transdc_resp-reg_receiver"/>
</dbReference>
<accession>A0AAQ3W8L2</accession>
<dbReference type="InterPro" id="IPR007492">
    <property type="entry name" value="LytTR_DNA-bd_dom"/>
</dbReference>
<dbReference type="SMART" id="SM00850">
    <property type="entry name" value="LytTR"/>
    <property type="match status" value="1"/>
</dbReference>
<feature type="domain" description="HTH LytTR-type" evidence="3">
    <location>
        <begin position="90"/>
        <end position="191"/>
    </location>
</feature>
<feature type="modified residue" description="4-aspartylphosphate" evidence="1">
    <location>
        <position position="18"/>
    </location>
</feature>
<evidence type="ECO:0000313" key="4">
    <source>
        <dbReference type="EMBL" id="WYK00602.1"/>
    </source>
</evidence>
<evidence type="ECO:0000313" key="5">
    <source>
        <dbReference type="Proteomes" id="UP000194948"/>
    </source>
</evidence>
<dbReference type="GO" id="GO:0003677">
    <property type="term" value="F:DNA binding"/>
    <property type="evidence" value="ECO:0007669"/>
    <property type="project" value="InterPro"/>
</dbReference>
<dbReference type="PROSITE" id="PS50930">
    <property type="entry name" value="HTH_LYTTR"/>
    <property type="match status" value="1"/>
</dbReference>
<dbReference type="GO" id="GO:0000156">
    <property type="term" value="F:phosphorelay response regulator activity"/>
    <property type="evidence" value="ECO:0007669"/>
    <property type="project" value="InterPro"/>
</dbReference>
<dbReference type="Proteomes" id="UP000194948">
    <property type="component" value="Chromosome"/>
</dbReference>
<keyword evidence="5" id="KW-1185">Reference proteome</keyword>
<feature type="domain" description="Response regulatory" evidence="2">
    <location>
        <begin position="1"/>
        <end position="81"/>
    </location>
</feature>
<dbReference type="PROSITE" id="PS50110">
    <property type="entry name" value="RESPONSE_REGULATORY"/>
    <property type="match status" value="1"/>
</dbReference>
<dbReference type="InterPro" id="IPR046947">
    <property type="entry name" value="LytR-like"/>
</dbReference>
<dbReference type="AlphaFoldDB" id="A0AAQ3W8L2"/>
<dbReference type="SUPFAM" id="SSF52172">
    <property type="entry name" value="CheY-like"/>
    <property type="match status" value="1"/>
</dbReference>
<dbReference type="PANTHER" id="PTHR37299">
    <property type="entry name" value="TRANSCRIPTIONAL REGULATOR-RELATED"/>
    <property type="match status" value="1"/>
</dbReference>
<organism evidence="4 5">
    <name type="scientific">Candidatus Enterococcus palustris</name>
    <dbReference type="NCBI Taxonomy" id="1834189"/>
    <lineage>
        <taxon>Bacteria</taxon>
        <taxon>Bacillati</taxon>
        <taxon>Bacillota</taxon>
        <taxon>Bacilli</taxon>
        <taxon>Lactobacillales</taxon>
        <taxon>Enterococcaceae</taxon>
        <taxon>Enterococcus</taxon>
    </lineage>
</organism>
<reference evidence="4" key="1">
    <citation type="submission" date="2017-05" db="EMBL/GenBank/DDBJ databases">
        <authorList>
            <consortium name="The Broad Institute Genomics Platform"/>
            <consortium name="The Broad Institute Genomic Center for Infectious Diseases"/>
            <person name="Earl A."/>
            <person name="Manson A."/>
            <person name="Schwartman J."/>
            <person name="Gilmore M."/>
            <person name="Abouelleil A."/>
            <person name="Cao P."/>
            <person name="Chapman S."/>
            <person name="Cusick C."/>
            <person name="Shea T."/>
            <person name="Young S."/>
            <person name="Neafsey D."/>
            <person name="Nusbaum C."/>
            <person name="Birren B."/>
        </authorList>
    </citation>
    <scope>NUCLEOTIDE SEQUENCE</scope>
    <source>
        <strain evidence="4">7F3_DIV0205</strain>
    </source>
</reference>
<name>A0AAQ3W8L2_9ENTE</name>
<reference evidence="4" key="2">
    <citation type="submission" date="2024-03" db="EMBL/GenBank/DDBJ databases">
        <title>The Genome Sequence of Enterococcus sp. DIV0205d.</title>
        <authorList>
            <consortium name="The Broad Institute Genomics Platform"/>
            <consortium name="The Broad Institute Microbial Omics Core"/>
            <consortium name="The Broad Institute Genomic Center for Infectious Diseases"/>
            <person name="Earl A."/>
            <person name="Manson A."/>
            <person name="Gilmore M."/>
            <person name="Schwartman J."/>
            <person name="Shea T."/>
            <person name="Abouelleil A."/>
            <person name="Cao P."/>
            <person name="Chapman S."/>
            <person name="Cusick C."/>
            <person name="Young S."/>
            <person name="Neafsey D."/>
            <person name="Nusbaum C."/>
            <person name="Birren B."/>
        </authorList>
    </citation>
    <scope>NUCLEOTIDE SEQUENCE</scope>
    <source>
        <strain evidence="4">7F3_DIV0205</strain>
    </source>
</reference>
<dbReference type="Gene3D" id="2.40.50.1020">
    <property type="entry name" value="LytTr DNA-binding domain"/>
    <property type="match status" value="1"/>
</dbReference>
<proteinExistence type="predicted"/>
<dbReference type="InterPro" id="IPR011006">
    <property type="entry name" value="CheY-like_superfamily"/>
</dbReference>
<dbReference type="Pfam" id="PF00072">
    <property type="entry name" value="Response_reg"/>
    <property type="match status" value="1"/>
</dbReference>
<evidence type="ECO:0000256" key="1">
    <source>
        <dbReference type="PROSITE-ProRule" id="PRU00169"/>
    </source>
</evidence>
<sequence>MDFIKDVTDNTYHILFLDISMPNIDGITLSKELVKLSPETIIIFISTQEDLVFEAFGMNVFSFIKKEELSRKLEQVFLNTLNYLKENDSLFLKTMEGNIFVKVNEIYYFSSINRKIYLHTQRECSRVNYMFLKILSKELPPLFMFINRSTIVNVKHVEIYSKDSVIISNDSKDKLYISRGRQKEVLEHILKYRSKDKNIWML</sequence>
<keyword evidence="1" id="KW-0597">Phosphoprotein</keyword>
<gene>
    <name evidence="4" type="ORF">A5821_001700</name>
</gene>